<gene>
    <name evidence="2" type="ORF">GCM10011511_37690</name>
</gene>
<dbReference type="NCBIfam" id="TIGR02246">
    <property type="entry name" value="SgcJ/EcaC family oxidoreductase"/>
    <property type="match status" value="1"/>
</dbReference>
<dbReference type="Pfam" id="PF13474">
    <property type="entry name" value="SnoaL_3"/>
    <property type="match status" value="1"/>
</dbReference>
<evidence type="ECO:0000313" key="3">
    <source>
        <dbReference type="Proteomes" id="UP000607559"/>
    </source>
</evidence>
<sequence length="141" mass="16496">MAIVTEIESLFETYKMAVYQKDLEAFTAIFDEKVRVYDIWQQWTYDGLAAWREMAKGWFSSLEANRDVVTFDDIQIQATGEMAVASAIIRFTNVSEKGEELRYLENRLTWVARKSDQGWKIIHEHTSSPIDFSTMKVILQR</sequence>
<dbReference type="AlphaFoldDB" id="A0A8J2UFF0"/>
<dbReference type="GO" id="GO:0016853">
    <property type="term" value="F:isomerase activity"/>
    <property type="evidence" value="ECO:0007669"/>
    <property type="project" value="UniProtKB-KW"/>
</dbReference>
<name>A0A8J2UFF0_9BACT</name>
<dbReference type="EMBL" id="BMJC01000004">
    <property type="protein sequence ID" value="GGB10564.1"/>
    <property type="molecule type" value="Genomic_DNA"/>
</dbReference>
<reference evidence="2" key="1">
    <citation type="journal article" date="2014" name="Int. J. Syst. Evol. Microbiol.">
        <title>Complete genome sequence of Corynebacterium casei LMG S-19264T (=DSM 44701T), isolated from a smear-ripened cheese.</title>
        <authorList>
            <consortium name="US DOE Joint Genome Institute (JGI-PGF)"/>
            <person name="Walter F."/>
            <person name="Albersmeier A."/>
            <person name="Kalinowski J."/>
            <person name="Ruckert C."/>
        </authorList>
    </citation>
    <scope>NUCLEOTIDE SEQUENCE</scope>
    <source>
        <strain evidence="2">CGMCC 1.15448</strain>
    </source>
</reference>
<dbReference type="InterPro" id="IPR011944">
    <property type="entry name" value="Steroid_delta5-4_isomerase"/>
</dbReference>
<keyword evidence="3" id="KW-1185">Reference proteome</keyword>
<reference evidence="2" key="2">
    <citation type="submission" date="2020-09" db="EMBL/GenBank/DDBJ databases">
        <authorList>
            <person name="Sun Q."/>
            <person name="Zhou Y."/>
        </authorList>
    </citation>
    <scope>NUCLEOTIDE SEQUENCE</scope>
    <source>
        <strain evidence="2">CGMCC 1.15448</strain>
    </source>
</reference>
<dbReference type="Gene3D" id="3.10.450.50">
    <property type="match status" value="1"/>
</dbReference>
<dbReference type="SUPFAM" id="SSF54427">
    <property type="entry name" value="NTF2-like"/>
    <property type="match status" value="1"/>
</dbReference>
<comment type="caution">
    <text evidence="2">The sequence shown here is derived from an EMBL/GenBank/DDBJ whole genome shotgun (WGS) entry which is preliminary data.</text>
</comment>
<accession>A0A8J2UFF0</accession>
<keyword evidence="2" id="KW-0413">Isomerase</keyword>
<evidence type="ECO:0000259" key="1">
    <source>
        <dbReference type="Pfam" id="PF13474"/>
    </source>
</evidence>
<dbReference type="Proteomes" id="UP000607559">
    <property type="component" value="Unassembled WGS sequence"/>
</dbReference>
<dbReference type="RefSeq" id="WP_188934570.1">
    <property type="nucleotide sequence ID" value="NZ_BMJC01000004.1"/>
</dbReference>
<dbReference type="InterPro" id="IPR032710">
    <property type="entry name" value="NTF2-like_dom_sf"/>
</dbReference>
<organism evidence="2 3">
    <name type="scientific">Puia dinghuensis</name>
    <dbReference type="NCBI Taxonomy" id="1792502"/>
    <lineage>
        <taxon>Bacteria</taxon>
        <taxon>Pseudomonadati</taxon>
        <taxon>Bacteroidota</taxon>
        <taxon>Chitinophagia</taxon>
        <taxon>Chitinophagales</taxon>
        <taxon>Chitinophagaceae</taxon>
        <taxon>Puia</taxon>
    </lineage>
</organism>
<protein>
    <submittedName>
        <fullName evidence="2">Ketosteroid isomerase</fullName>
    </submittedName>
</protein>
<evidence type="ECO:0000313" key="2">
    <source>
        <dbReference type="EMBL" id="GGB10564.1"/>
    </source>
</evidence>
<proteinExistence type="predicted"/>
<dbReference type="InterPro" id="IPR037401">
    <property type="entry name" value="SnoaL-like"/>
</dbReference>
<feature type="domain" description="SnoaL-like" evidence="1">
    <location>
        <begin position="7"/>
        <end position="130"/>
    </location>
</feature>